<name>A0A6H1ZPY9_9ZZZZ</name>
<reference evidence="1" key="1">
    <citation type="submission" date="2020-03" db="EMBL/GenBank/DDBJ databases">
        <title>The deep terrestrial virosphere.</title>
        <authorList>
            <person name="Holmfeldt K."/>
            <person name="Nilsson E."/>
            <person name="Simone D."/>
            <person name="Lopez-Fernandez M."/>
            <person name="Wu X."/>
            <person name="de Brujin I."/>
            <person name="Lundin D."/>
            <person name="Andersson A."/>
            <person name="Bertilsson S."/>
            <person name="Dopson M."/>
        </authorList>
    </citation>
    <scope>NUCLEOTIDE SEQUENCE</scope>
    <source>
        <strain evidence="1">TM448A01416</strain>
        <strain evidence="2">TM448B01493</strain>
    </source>
</reference>
<evidence type="ECO:0000313" key="2">
    <source>
        <dbReference type="EMBL" id="QJH99126.1"/>
    </source>
</evidence>
<sequence>MDVRQKAHPILLTLVKIQRKYKKDYSWPAQLKLLELIKIYQGYKKSKATLNRWLRVIQDDKYLIRRRRVKKHPVYGLMFKSTLYKITIKGYRLLSSFGVDMSKEIAKYEKWLEEINPELKNERIKKEFDRADRADRHKEFMADIAEKLRKNFVAP</sequence>
<dbReference type="EMBL" id="MT144770">
    <property type="protein sequence ID" value="QJH99126.1"/>
    <property type="molecule type" value="Genomic_DNA"/>
</dbReference>
<dbReference type="AlphaFoldDB" id="A0A6H1ZPY9"/>
<protein>
    <submittedName>
        <fullName evidence="1">Uncharacterized protein</fullName>
    </submittedName>
</protein>
<accession>A0A6H1ZPY9</accession>
<organism evidence="1">
    <name type="scientific">viral metagenome</name>
    <dbReference type="NCBI Taxonomy" id="1070528"/>
    <lineage>
        <taxon>unclassified sequences</taxon>
        <taxon>metagenomes</taxon>
        <taxon>organismal metagenomes</taxon>
    </lineage>
</organism>
<evidence type="ECO:0000313" key="1">
    <source>
        <dbReference type="EMBL" id="QJA49634.1"/>
    </source>
</evidence>
<dbReference type="EMBL" id="MT144146">
    <property type="protein sequence ID" value="QJA49634.1"/>
    <property type="molecule type" value="Genomic_DNA"/>
</dbReference>
<gene>
    <name evidence="1" type="ORF">TM448A01416_0012</name>
    <name evidence="2" type="ORF">TM448B01493_0012</name>
</gene>
<proteinExistence type="predicted"/>